<dbReference type="Pfam" id="PF07635">
    <property type="entry name" value="PSCyt1"/>
    <property type="match status" value="1"/>
</dbReference>
<dbReference type="InterPro" id="IPR013043">
    <property type="entry name" value="DUF1595"/>
</dbReference>
<dbReference type="AlphaFoldDB" id="A0A381X2C7"/>
<dbReference type="InterPro" id="IPR011478">
    <property type="entry name" value="DUF1585"/>
</dbReference>
<protein>
    <recommendedName>
        <fullName evidence="8">Cytochrome c domain-containing protein</fullName>
    </recommendedName>
</protein>
<evidence type="ECO:0000259" key="4">
    <source>
        <dbReference type="Pfam" id="PF07631"/>
    </source>
</evidence>
<organism evidence="7">
    <name type="scientific">marine metagenome</name>
    <dbReference type="NCBI Taxonomy" id="408172"/>
    <lineage>
        <taxon>unclassified sequences</taxon>
        <taxon>metagenomes</taxon>
        <taxon>ecological metagenomes</taxon>
    </lineage>
</organism>
<dbReference type="Pfam" id="PF07624">
    <property type="entry name" value="PSD2"/>
    <property type="match status" value="1"/>
</dbReference>
<dbReference type="Pfam" id="PF07631">
    <property type="entry name" value="PSD4"/>
    <property type="match status" value="1"/>
</dbReference>
<dbReference type="InterPro" id="IPR013039">
    <property type="entry name" value="DUF1588"/>
</dbReference>
<dbReference type="InterPro" id="IPR011429">
    <property type="entry name" value="Cyt_c_Planctomycete-type"/>
</dbReference>
<dbReference type="InterPro" id="IPR013036">
    <property type="entry name" value="DUF1587"/>
</dbReference>
<dbReference type="Pfam" id="PF07627">
    <property type="entry name" value="PSCyt3"/>
    <property type="match status" value="1"/>
</dbReference>
<feature type="domain" description="Cytochrome C Planctomycete-type" evidence="5">
    <location>
        <begin position="25"/>
        <end position="71"/>
    </location>
</feature>
<feature type="domain" description="DUF1595" evidence="6">
    <location>
        <begin position="382"/>
        <end position="442"/>
    </location>
</feature>
<evidence type="ECO:0000259" key="2">
    <source>
        <dbReference type="Pfam" id="PF07626"/>
    </source>
</evidence>
<sequence>MVTASTLSAAAQFPKQTETFLELHCFDCHGDGAAKGGLDLEKLGRDLADEATFAKWELIFDRVDKGEMPPTKVKDQPEPKELAEFRDSMFPRLEKAHATAKGTVLRRLNRREYENTMNDLFGTALELEKLLPEDGRSHEFDNVGEALGISMQHMGMYIRSAGMVLEEAIAKTIEEPKPQKRVARYTDDKRMDRYLGDNRLKLADGSIVRFSADGYPRGNIKSVSTREEGFYRVKVSGFAYQSESPITFSVGATTYRRGEEEPIFGYFSFPPGKPGKLHTVELTVFMGDRYMIQIEPYGIADPDLGRRRKEKIHAREYKGPGLAIHSVEVEGPLVGEFPMRGHKLLFADIQREEIPPRNPRDREKPRYKPQFKIISVNENADAQKALGRLAESAFRRSVSEKEVAPYVQLFENERNKGEAFEPALRTAATALFCSPHFLFLRETPGALDDFALANRLSYFLNRTAPDAELLALARQGRLRANLRAQTERLLKHKRFGRFITDFTEAWLNLRDMDFTMPDRTLYPEFEPYLRFSMPRETEAFLRELIESNLPAANIAKSDFAMLNDRMAEHYLIDGVVGSQFRKVKLPADSWRGGFLSQASVMKVSANGSNTSPVVRGVYVMERILGVTPTPPPPNIPGVEPDIRGAATLRELLDKHRNVASCASCHRKIDPLGFALESFDPIGLQRARFRNRDPKAEQVNETIRGRRVQYRLGPEVDSSGHFIDGSTYTDFVGYCNYLAAHDDQLTNAFARKLLTFATGRELGFSDRTEINRIVKDSAKNNHRLGDLFHRIINSEIFLNK</sequence>
<feature type="domain" description="DUF1587" evidence="2">
    <location>
        <begin position="106"/>
        <end position="170"/>
    </location>
</feature>
<evidence type="ECO:0000259" key="5">
    <source>
        <dbReference type="Pfam" id="PF07635"/>
    </source>
</evidence>
<proteinExistence type="predicted"/>
<feature type="domain" description="DUF1585" evidence="1">
    <location>
        <begin position="723"/>
        <end position="796"/>
    </location>
</feature>
<gene>
    <name evidence="7" type="ORF">METZ01_LOCUS111596</name>
</gene>
<reference evidence="7" key="1">
    <citation type="submission" date="2018-05" db="EMBL/GenBank/DDBJ databases">
        <authorList>
            <person name="Lanie J.A."/>
            <person name="Ng W.-L."/>
            <person name="Kazmierczak K.M."/>
            <person name="Andrzejewski T.M."/>
            <person name="Davidsen T.M."/>
            <person name="Wayne K.J."/>
            <person name="Tettelin H."/>
            <person name="Glass J.I."/>
            <person name="Rusch D."/>
            <person name="Podicherti R."/>
            <person name="Tsui H.-C.T."/>
            <person name="Winkler M.E."/>
        </authorList>
    </citation>
    <scope>NUCLEOTIDE SEQUENCE</scope>
</reference>
<evidence type="ECO:0000259" key="1">
    <source>
        <dbReference type="Pfam" id="PF07624"/>
    </source>
</evidence>
<evidence type="ECO:0000259" key="6">
    <source>
        <dbReference type="Pfam" id="PF07637"/>
    </source>
</evidence>
<dbReference type="EMBL" id="UINC01013627">
    <property type="protein sequence ID" value="SVA58742.1"/>
    <property type="molecule type" value="Genomic_DNA"/>
</dbReference>
<feature type="domain" description="DUF1592" evidence="4">
    <location>
        <begin position="447"/>
        <end position="570"/>
    </location>
</feature>
<accession>A0A381X2C7</accession>
<evidence type="ECO:0000259" key="3">
    <source>
        <dbReference type="Pfam" id="PF07627"/>
    </source>
</evidence>
<dbReference type="InterPro" id="IPR013042">
    <property type="entry name" value="DUF1592"/>
</dbReference>
<name>A0A381X2C7_9ZZZZ</name>
<evidence type="ECO:0000313" key="7">
    <source>
        <dbReference type="EMBL" id="SVA58742.1"/>
    </source>
</evidence>
<dbReference type="Pfam" id="PF07637">
    <property type="entry name" value="PSD5"/>
    <property type="match status" value="1"/>
</dbReference>
<dbReference type="Pfam" id="PF07626">
    <property type="entry name" value="PSD3"/>
    <property type="match status" value="1"/>
</dbReference>
<evidence type="ECO:0008006" key="8">
    <source>
        <dbReference type="Google" id="ProtNLM"/>
    </source>
</evidence>
<feature type="domain" description="DUF1588" evidence="3">
    <location>
        <begin position="591"/>
        <end position="686"/>
    </location>
</feature>